<organism evidence="2 3">
    <name type="scientific">Trichostrongylus colubriformis</name>
    <name type="common">Black scour worm</name>
    <dbReference type="NCBI Taxonomy" id="6319"/>
    <lineage>
        <taxon>Eukaryota</taxon>
        <taxon>Metazoa</taxon>
        <taxon>Ecdysozoa</taxon>
        <taxon>Nematoda</taxon>
        <taxon>Chromadorea</taxon>
        <taxon>Rhabditida</taxon>
        <taxon>Rhabditina</taxon>
        <taxon>Rhabditomorpha</taxon>
        <taxon>Strongyloidea</taxon>
        <taxon>Trichostrongylidae</taxon>
        <taxon>Trichostrongylus</taxon>
    </lineage>
</organism>
<name>A0AAN8FPF2_TRICO</name>
<dbReference type="AlphaFoldDB" id="A0AAN8FPF2"/>
<evidence type="ECO:0000256" key="1">
    <source>
        <dbReference type="SAM" id="MobiDB-lite"/>
    </source>
</evidence>
<protein>
    <submittedName>
        <fullName evidence="2">Uncharacterized protein</fullName>
    </submittedName>
</protein>
<feature type="region of interest" description="Disordered" evidence="1">
    <location>
        <begin position="497"/>
        <end position="551"/>
    </location>
</feature>
<feature type="compositionally biased region" description="Basic residues" evidence="1">
    <location>
        <begin position="540"/>
        <end position="551"/>
    </location>
</feature>
<feature type="compositionally biased region" description="Basic and acidic residues" evidence="1">
    <location>
        <begin position="529"/>
        <end position="539"/>
    </location>
</feature>
<feature type="region of interest" description="Disordered" evidence="1">
    <location>
        <begin position="107"/>
        <end position="136"/>
    </location>
</feature>
<gene>
    <name evidence="2" type="ORF">GCK32_019041</name>
</gene>
<accession>A0AAN8FPF2</accession>
<reference evidence="2 3" key="1">
    <citation type="submission" date="2019-10" db="EMBL/GenBank/DDBJ databases">
        <title>Assembly and Annotation for the nematode Trichostrongylus colubriformis.</title>
        <authorList>
            <person name="Martin J."/>
        </authorList>
    </citation>
    <scope>NUCLEOTIDE SEQUENCE [LARGE SCALE GENOMIC DNA]</scope>
    <source>
        <strain evidence="2">G859</strain>
        <tissue evidence="2">Whole worm</tissue>
    </source>
</reference>
<dbReference type="EMBL" id="WIXE01004361">
    <property type="protein sequence ID" value="KAK5983111.1"/>
    <property type="molecule type" value="Genomic_DNA"/>
</dbReference>
<proteinExistence type="predicted"/>
<evidence type="ECO:0000313" key="3">
    <source>
        <dbReference type="Proteomes" id="UP001331761"/>
    </source>
</evidence>
<evidence type="ECO:0000313" key="2">
    <source>
        <dbReference type="EMBL" id="KAK5983111.1"/>
    </source>
</evidence>
<sequence>MFMFRTINEEISKIDQFVERISRWESYDWKQLYTEQKEFCAQAQHDDQCMRELASMLKVAPTEVREQPMDLDRPTTPAALNFRSAMQHVREGETIPPTELMRFNLAEAEQGDKPVRGRYSHKKQRPGETSSSSHSAVVARRVYIRPGKTKTVANSMPETNKDQILGSKVDVGPPQEDPLHLFHPCTCNIFRTKAQAALPSLRSDLARSKPVNNMFELANVASIVLDPFWGDRRKEEELLAKDSKHLTVLGLAHAIAAHRSSCYAFSSALKEAQGKRVVHPPLFPSFPGYHIESYYNQAMERLDQIPKDYDDSPANPTIVALPLSFLRAEKELEENDKARVMVYSTLDGLASQLNEQPISAAIVLVWPDTMPATLHLNHVMHALERHLQCGGTLDMYPPPYEERRAEAWHAVKKVCAEVVEVLTGPARGFDARVVDAYGTIDTTVPLGHPATSLGVSPRRGDDKFHPWQAEVFLNQIRKFAMSTLCLPILFAAKKKKSDATDVEGPASSSRTKDQPPKKKPKIVKPHVMYVRDAKTERTRQAPRMKQKGKHC</sequence>
<dbReference type="Proteomes" id="UP001331761">
    <property type="component" value="Unassembled WGS sequence"/>
</dbReference>
<keyword evidence="3" id="KW-1185">Reference proteome</keyword>
<comment type="caution">
    <text evidence="2">The sequence shown here is derived from an EMBL/GenBank/DDBJ whole genome shotgun (WGS) entry which is preliminary data.</text>
</comment>